<dbReference type="PANTHER" id="PTHR45848:SF4">
    <property type="entry name" value="DUAL SPECIFICITY PROTEIN PHOSPHATASE 12"/>
    <property type="match status" value="1"/>
</dbReference>
<dbReference type="EC" id="3.1.3.48" evidence="2"/>
<evidence type="ECO:0000256" key="4">
    <source>
        <dbReference type="ARBA" id="ARBA00022912"/>
    </source>
</evidence>
<dbReference type="GO" id="GO:0005634">
    <property type="term" value="C:nucleus"/>
    <property type="evidence" value="ECO:0007669"/>
    <property type="project" value="TreeGrafter"/>
</dbReference>
<evidence type="ECO:0000313" key="8">
    <source>
        <dbReference type="EMBL" id="WFC97488.1"/>
    </source>
</evidence>
<gene>
    <name evidence="8" type="ORF">MYAM1_000202</name>
</gene>
<reference evidence="8 9" key="1">
    <citation type="submission" date="2023-03" db="EMBL/GenBank/DDBJ databases">
        <title>Mating type loci evolution in Malassezia.</title>
        <authorList>
            <person name="Coelho M.A."/>
        </authorList>
    </citation>
    <scope>NUCLEOTIDE SEQUENCE [LARGE SCALE GENOMIC DNA]</scope>
    <source>
        <strain evidence="8 9">CBS 9725</strain>
    </source>
</reference>
<dbReference type="PANTHER" id="PTHR45848">
    <property type="entry name" value="DUAL SPECIFICITY PROTEIN PHOSPHATASE 12 FAMILY MEMBER"/>
    <property type="match status" value="1"/>
</dbReference>
<dbReference type="Pfam" id="PF00782">
    <property type="entry name" value="DSPc"/>
    <property type="match status" value="1"/>
</dbReference>
<comment type="similarity">
    <text evidence="1">Belongs to the protein-tyrosine phosphatase family. Non-receptor class dual specificity subfamily.</text>
</comment>
<dbReference type="InterPro" id="IPR029021">
    <property type="entry name" value="Prot-tyrosine_phosphatase-like"/>
</dbReference>
<evidence type="ECO:0000313" key="9">
    <source>
        <dbReference type="Proteomes" id="UP001219567"/>
    </source>
</evidence>
<accession>A0AAJ5YND4</accession>
<dbReference type="GO" id="GO:0008138">
    <property type="term" value="F:protein tyrosine/serine/threonine phosphatase activity"/>
    <property type="evidence" value="ECO:0007669"/>
    <property type="project" value="InterPro"/>
</dbReference>
<proteinExistence type="inferred from homology"/>
<dbReference type="AlphaFoldDB" id="A0AAJ5YND4"/>
<feature type="domain" description="Tyrosine-protein phosphatase" evidence="6">
    <location>
        <begin position="1"/>
        <end position="188"/>
    </location>
</feature>
<dbReference type="PIRSF" id="PIRSF000941">
    <property type="entry name" value="DUSP12"/>
    <property type="match status" value="1"/>
</dbReference>
<evidence type="ECO:0000256" key="1">
    <source>
        <dbReference type="ARBA" id="ARBA00008601"/>
    </source>
</evidence>
<dbReference type="InterPro" id="IPR000387">
    <property type="entry name" value="Tyr_Pase_dom"/>
</dbReference>
<evidence type="ECO:0000256" key="5">
    <source>
        <dbReference type="PIRSR" id="PIRSR000941-50"/>
    </source>
</evidence>
<dbReference type="SUPFAM" id="SSF52799">
    <property type="entry name" value="(Phosphotyrosine protein) phosphatases II"/>
    <property type="match status" value="1"/>
</dbReference>
<dbReference type="InterPro" id="IPR016278">
    <property type="entry name" value="DUSP12"/>
</dbReference>
<dbReference type="PROSITE" id="PS50056">
    <property type="entry name" value="TYR_PHOSPHATASE_2"/>
    <property type="match status" value="1"/>
</dbReference>
<dbReference type="InterPro" id="IPR003595">
    <property type="entry name" value="Tyr_Pase_cat"/>
</dbReference>
<dbReference type="SMART" id="SM00195">
    <property type="entry name" value="DSPc"/>
    <property type="match status" value="1"/>
</dbReference>
<name>A0AAJ5YND4_9BASI</name>
<dbReference type="PROSITE" id="PS50054">
    <property type="entry name" value="TYR_PHOSPHATASE_DUAL"/>
    <property type="match status" value="1"/>
</dbReference>
<dbReference type="InterPro" id="IPR000340">
    <property type="entry name" value="Dual-sp_phosphatase_cat-dom"/>
</dbReference>
<dbReference type="EMBL" id="CP119943">
    <property type="protein sequence ID" value="WFC97488.1"/>
    <property type="molecule type" value="Genomic_DNA"/>
</dbReference>
<evidence type="ECO:0000256" key="3">
    <source>
        <dbReference type="ARBA" id="ARBA00022801"/>
    </source>
</evidence>
<feature type="domain" description="Tyrosine specific protein phosphatases" evidence="7">
    <location>
        <begin position="104"/>
        <end position="167"/>
    </location>
</feature>
<keyword evidence="4" id="KW-0904">Protein phosphatase</keyword>
<organism evidence="8 9">
    <name type="scientific">Malassezia yamatoensis</name>
    <dbReference type="NCBI Taxonomy" id="253288"/>
    <lineage>
        <taxon>Eukaryota</taxon>
        <taxon>Fungi</taxon>
        <taxon>Dikarya</taxon>
        <taxon>Basidiomycota</taxon>
        <taxon>Ustilaginomycotina</taxon>
        <taxon>Malasseziomycetes</taxon>
        <taxon>Malasseziales</taxon>
        <taxon>Malasseziaceae</taxon>
        <taxon>Malassezia</taxon>
    </lineage>
</organism>
<keyword evidence="9" id="KW-1185">Reference proteome</keyword>
<dbReference type="Proteomes" id="UP001219567">
    <property type="component" value="Chromosome 1"/>
</dbReference>
<protein>
    <recommendedName>
        <fullName evidence="2">protein-tyrosine-phosphatase</fullName>
        <ecNumber evidence="2">3.1.3.48</ecNumber>
    </recommendedName>
</protein>
<dbReference type="Gene3D" id="3.90.190.10">
    <property type="entry name" value="Protein tyrosine phosphatase superfamily"/>
    <property type="match status" value="1"/>
</dbReference>
<evidence type="ECO:0000256" key="2">
    <source>
        <dbReference type="ARBA" id="ARBA00013064"/>
    </source>
</evidence>
<dbReference type="CDD" id="cd14498">
    <property type="entry name" value="DSP"/>
    <property type="match status" value="1"/>
</dbReference>
<dbReference type="InterPro" id="IPR020422">
    <property type="entry name" value="TYR_PHOSPHATASE_DUAL_dom"/>
</dbReference>
<sequence length="380" mass="42989">MDEVVPKLWIGDLSASLTPSYLDAANVHWIISCMRNPPAFPSEIPTADDHTRSIPKENMLVIPIDDQDDTPIYIYFDKCNRFIAEALREEWIPNNDPAETIAPEDSIEGLTLRNGQPGLWRSQAPGSVLVHCQAGCSRSVTIVAAYLMWSRDLRVEQALHVIRRQRPIAEPNDGFKKQLQMYQTKHRRVVLHDREVRNYLLNHTSVMDGHLTPESLLIKPEDQAKNQQAAQCNEDSQAKKARLILRCKMCRRELANDEHVVQHQPGKGKLAFEPHRRDNVRRGGDWTPAAVQAANPSQPVLPTNLARIQAGISARIKQPSLLHSPQCSAYFVEPLKWMSESSNLVEGELSDRIMCPNTRCNAKLGNWTWAGSQCAWYVSL</sequence>
<dbReference type="SMART" id="SM00404">
    <property type="entry name" value="PTPc_motif"/>
    <property type="match status" value="1"/>
</dbReference>
<evidence type="ECO:0000259" key="6">
    <source>
        <dbReference type="PROSITE" id="PS50054"/>
    </source>
</evidence>
<dbReference type="GO" id="GO:0004725">
    <property type="term" value="F:protein tyrosine phosphatase activity"/>
    <property type="evidence" value="ECO:0007669"/>
    <property type="project" value="UniProtKB-EC"/>
</dbReference>
<keyword evidence="3" id="KW-0378">Hydrolase</keyword>
<feature type="active site" description="Phosphocysteine intermediate" evidence="5">
    <location>
        <position position="132"/>
    </location>
</feature>
<evidence type="ECO:0000259" key="7">
    <source>
        <dbReference type="PROSITE" id="PS50056"/>
    </source>
</evidence>